<organism evidence="1 2">
    <name type="scientific">Ganoderma sinense ZZ0214-1</name>
    <dbReference type="NCBI Taxonomy" id="1077348"/>
    <lineage>
        <taxon>Eukaryota</taxon>
        <taxon>Fungi</taxon>
        <taxon>Dikarya</taxon>
        <taxon>Basidiomycota</taxon>
        <taxon>Agaricomycotina</taxon>
        <taxon>Agaricomycetes</taxon>
        <taxon>Polyporales</taxon>
        <taxon>Polyporaceae</taxon>
        <taxon>Ganoderma</taxon>
    </lineage>
</organism>
<dbReference type="Proteomes" id="UP000230002">
    <property type="component" value="Unassembled WGS sequence"/>
</dbReference>
<name>A0A2G8SJC9_9APHY</name>
<evidence type="ECO:0000313" key="1">
    <source>
        <dbReference type="EMBL" id="PIL33873.1"/>
    </source>
</evidence>
<dbReference type="AlphaFoldDB" id="A0A2G8SJC9"/>
<comment type="caution">
    <text evidence="1">The sequence shown here is derived from an EMBL/GenBank/DDBJ whole genome shotgun (WGS) entry which is preliminary data.</text>
</comment>
<dbReference type="STRING" id="1077348.A0A2G8SJC9"/>
<dbReference type="EMBL" id="AYKW01000006">
    <property type="protein sequence ID" value="PIL33873.1"/>
    <property type="molecule type" value="Genomic_DNA"/>
</dbReference>
<reference evidence="1 2" key="1">
    <citation type="journal article" date="2015" name="Sci. Rep.">
        <title>Chromosome-level genome map provides insights into diverse defense mechanisms in the medicinal fungus Ganoderma sinense.</title>
        <authorList>
            <person name="Zhu Y."/>
            <person name="Xu J."/>
            <person name="Sun C."/>
            <person name="Zhou S."/>
            <person name="Xu H."/>
            <person name="Nelson D.R."/>
            <person name="Qian J."/>
            <person name="Song J."/>
            <person name="Luo H."/>
            <person name="Xiang L."/>
            <person name="Li Y."/>
            <person name="Xu Z."/>
            <person name="Ji A."/>
            <person name="Wang L."/>
            <person name="Lu S."/>
            <person name="Hayward A."/>
            <person name="Sun W."/>
            <person name="Li X."/>
            <person name="Schwartz D.C."/>
            <person name="Wang Y."/>
            <person name="Chen S."/>
        </authorList>
    </citation>
    <scope>NUCLEOTIDE SEQUENCE [LARGE SCALE GENOMIC DNA]</scope>
    <source>
        <strain evidence="1 2">ZZ0214-1</strain>
    </source>
</reference>
<keyword evidence="2" id="KW-1185">Reference proteome</keyword>
<dbReference type="OrthoDB" id="2747824at2759"/>
<gene>
    <name evidence="1" type="ORF">GSI_03579</name>
</gene>
<proteinExistence type="predicted"/>
<sequence length="515" mass="56277">MLCRAIRDLIDNTVELQYKLALARAGRVEVGQSKLCIADRLRALENLCTNGFSLPTVPFIMLPDDIDPRWPAVTDGFIPYLANNSSDLVLWRPTFPSEDAPEERRDVPAVMSHLSTPPQVPEAKMGTLAVDVAQGLLVFTRAAQPDISTPECYVYSISEGRPHSAAGPGPLRIDFEPVFVEDGFNTIEDLQIFGDVVAWSITDDTHSAVYVWNWKTSVLVWHRQSDARGSSCRVISPCHVVLVTAQAVSVYSFDSSEDAERPQEPGASLADPLCVLALPALKPAPYPPYVRTYMQFPPSAPTPAPQSNGDPGVAFGLDPALTVLTITLLLSTVDKHNLVGSDYRYAIFVPLSTLREHIDAAAHSDADTDADVGVDAGRRTVPVPWAEWGPPGTRIVRFSAISHISAMGSRCAFMRQEQGPSGELHVVLFDVRRGAGNDRDVESLFDELFDAREGLGPTLSFVEEIRTTFPVDVEYSVYGSMLSGYLLQDAVAMSSQAWGTQGGLGWQWPGFESWV</sequence>
<evidence type="ECO:0000313" key="2">
    <source>
        <dbReference type="Proteomes" id="UP000230002"/>
    </source>
</evidence>
<accession>A0A2G8SJC9</accession>
<protein>
    <submittedName>
        <fullName evidence="1">Uncharacterized protein</fullName>
    </submittedName>
</protein>